<gene>
    <name evidence="2" type="ORF">K7B09_12575</name>
</gene>
<dbReference type="Pfam" id="PF10662">
    <property type="entry name" value="PduV-EutP"/>
    <property type="match status" value="1"/>
</dbReference>
<dbReference type="InterPro" id="IPR027417">
    <property type="entry name" value="P-loop_NTPase"/>
</dbReference>
<protein>
    <recommendedName>
        <fullName evidence="4">Adenylate kinase</fullName>
    </recommendedName>
</protein>
<reference evidence="2" key="1">
    <citation type="submission" date="2021-09" db="EMBL/GenBank/DDBJ databases">
        <authorList>
            <person name="Wu T."/>
            <person name="Guo S.Z."/>
        </authorList>
    </citation>
    <scope>NUCLEOTIDE SEQUENCE</scope>
    <source>
        <strain evidence="2">RSS-23</strain>
    </source>
</reference>
<dbReference type="RefSeq" id="WP_223629826.1">
    <property type="nucleotide sequence ID" value="NZ_JAIQDJ010000016.1"/>
</dbReference>
<dbReference type="Gene3D" id="3.40.50.300">
    <property type="entry name" value="P-loop containing nucleotide triphosphate hydrolases"/>
    <property type="match status" value="1"/>
</dbReference>
<keyword evidence="3" id="KW-1185">Reference proteome</keyword>
<dbReference type="PANTHER" id="PTHR37816">
    <property type="entry name" value="YALI0E33011P"/>
    <property type="match status" value="1"/>
</dbReference>
<evidence type="ECO:0000256" key="1">
    <source>
        <dbReference type="SAM" id="MobiDB-lite"/>
    </source>
</evidence>
<dbReference type="InterPro" id="IPR012381">
    <property type="entry name" value="EutP_PduV"/>
</dbReference>
<comment type="caution">
    <text evidence="2">The sequence shown here is derived from an EMBL/GenBank/DDBJ whole genome shotgun (WGS) entry which is preliminary data.</text>
</comment>
<dbReference type="SUPFAM" id="SSF52540">
    <property type="entry name" value="P-loop containing nucleoside triphosphate hydrolases"/>
    <property type="match status" value="1"/>
</dbReference>
<evidence type="ECO:0000313" key="2">
    <source>
        <dbReference type="EMBL" id="MBZ4187156.1"/>
    </source>
</evidence>
<name>A0ABS7THE9_9GAMM</name>
<dbReference type="EMBL" id="JAIQDJ010000016">
    <property type="protein sequence ID" value="MBZ4187156.1"/>
    <property type="molecule type" value="Genomic_DNA"/>
</dbReference>
<proteinExistence type="predicted"/>
<dbReference type="PANTHER" id="PTHR37816:SF3">
    <property type="entry name" value="MODULATES DNA TOPOLOGY"/>
    <property type="match status" value="1"/>
</dbReference>
<organism evidence="2 3">
    <name type="scientific">Thermomonas beijingensis</name>
    <dbReference type="NCBI Taxonomy" id="2872701"/>
    <lineage>
        <taxon>Bacteria</taxon>
        <taxon>Pseudomonadati</taxon>
        <taxon>Pseudomonadota</taxon>
        <taxon>Gammaproteobacteria</taxon>
        <taxon>Lysobacterales</taxon>
        <taxon>Lysobacteraceae</taxon>
        <taxon>Thermomonas</taxon>
    </lineage>
</organism>
<evidence type="ECO:0008006" key="4">
    <source>
        <dbReference type="Google" id="ProtNLM"/>
    </source>
</evidence>
<dbReference type="InterPro" id="IPR052922">
    <property type="entry name" value="Cytidylate_Kinase-2"/>
</dbReference>
<accession>A0ABS7THE9</accession>
<sequence>MKKILLIGSGGSGKTTLAKELSAKTGLPLFHLDAIYWRSGWVQTPKAEWISVIDRILQEPEWIMDGNYGGTLDQRLSACDTVILLDISPWRCLWRVVKRRLQYSGRSRPELAPDCPERLDAAFLWWIITYRFKRLPYNLAKLSAAEQSGKTVAILRTTAQVQRFLTEAPPNNSFKPKPLRSGNGVAG</sequence>
<evidence type="ECO:0000313" key="3">
    <source>
        <dbReference type="Proteomes" id="UP001430290"/>
    </source>
</evidence>
<dbReference type="Proteomes" id="UP001430290">
    <property type="component" value="Unassembled WGS sequence"/>
</dbReference>
<feature type="region of interest" description="Disordered" evidence="1">
    <location>
        <begin position="167"/>
        <end position="187"/>
    </location>
</feature>